<dbReference type="EMBL" id="JAUCMV010000004">
    <property type="protein sequence ID" value="KAK0403181.1"/>
    <property type="molecule type" value="Genomic_DNA"/>
</dbReference>
<proteinExistence type="inferred from homology"/>
<keyword evidence="10" id="KW-0496">Mitochondrion</keyword>
<keyword evidence="11" id="KW-0472">Membrane</keyword>
<evidence type="ECO:0000256" key="9">
    <source>
        <dbReference type="ARBA" id="ARBA00023010"/>
    </source>
</evidence>
<evidence type="ECO:0000256" key="3">
    <source>
        <dbReference type="ARBA" id="ARBA00016229"/>
    </source>
</evidence>
<evidence type="ECO:0000313" key="13">
    <source>
        <dbReference type="EMBL" id="KAK0403181.1"/>
    </source>
</evidence>
<dbReference type="PANTHER" id="PTHR12504">
    <property type="entry name" value="MITOCHONDRIAL IMPORT RECEPTOR SUBUNIT TOM22"/>
    <property type="match status" value="1"/>
</dbReference>
<evidence type="ECO:0000256" key="5">
    <source>
        <dbReference type="ARBA" id="ARBA00022692"/>
    </source>
</evidence>
<evidence type="ECO:0000256" key="4">
    <source>
        <dbReference type="ARBA" id="ARBA00022448"/>
    </source>
</evidence>
<dbReference type="CDD" id="cd22884">
    <property type="entry name" value="TOM22"/>
    <property type="match status" value="1"/>
</dbReference>
<keyword evidence="7" id="KW-0653">Protein transport</keyword>
<evidence type="ECO:0000256" key="12">
    <source>
        <dbReference type="ARBA" id="ARBA00023170"/>
    </source>
</evidence>
<evidence type="ECO:0000256" key="7">
    <source>
        <dbReference type="ARBA" id="ARBA00022927"/>
    </source>
</evidence>
<dbReference type="GO" id="GO:0005741">
    <property type="term" value="C:mitochondrial outer membrane"/>
    <property type="evidence" value="ECO:0007669"/>
    <property type="project" value="UniProtKB-SubCell"/>
</dbReference>
<protein>
    <recommendedName>
        <fullName evidence="3">Mitochondrial import receptor subunit TOM22 homolog</fullName>
    </recommendedName>
</protein>
<keyword evidence="12" id="KW-0675">Receptor</keyword>
<reference evidence="13" key="1">
    <citation type="submission" date="2023-06" db="EMBL/GenBank/DDBJ databases">
        <title>Genomic analysis of the entomopathogenic nematode Steinernema hermaphroditum.</title>
        <authorList>
            <person name="Schwarz E.M."/>
            <person name="Heppert J.K."/>
            <person name="Baniya A."/>
            <person name="Schwartz H.T."/>
            <person name="Tan C.-H."/>
            <person name="Antoshechkin I."/>
            <person name="Sternberg P.W."/>
            <person name="Goodrich-Blair H."/>
            <person name="Dillman A.R."/>
        </authorList>
    </citation>
    <scope>NUCLEOTIDE SEQUENCE</scope>
    <source>
        <strain evidence="13">PS9179</strain>
        <tissue evidence="13">Whole animal</tissue>
    </source>
</reference>
<keyword evidence="5" id="KW-0812">Transmembrane</keyword>
<dbReference type="GO" id="GO:0006886">
    <property type="term" value="P:intracellular protein transport"/>
    <property type="evidence" value="ECO:0007669"/>
    <property type="project" value="InterPro"/>
</dbReference>
<evidence type="ECO:0000256" key="6">
    <source>
        <dbReference type="ARBA" id="ARBA00022787"/>
    </source>
</evidence>
<evidence type="ECO:0000256" key="1">
    <source>
        <dbReference type="ARBA" id="ARBA00004572"/>
    </source>
</evidence>
<evidence type="ECO:0000256" key="11">
    <source>
        <dbReference type="ARBA" id="ARBA00023136"/>
    </source>
</evidence>
<accession>A0AA39HDC3</accession>
<keyword evidence="6" id="KW-1000">Mitochondrion outer membrane</keyword>
<dbReference type="Pfam" id="PF04281">
    <property type="entry name" value="Tom22"/>
    <property type="match status" value="1"/>
</dbReference>
<keyword evidence="8" id="KW-1133">Transmembrane helix</keyword>
<name>A0AA39HDC3_9BILA</name>
<keyword evidence="9" id="KW-0811">Translocation</keyword>
<evidence type="ECO:0000256" key="2">
    <source>
        <dbReference type="ARBA" id="ARBA00009874"/>
    </source>
</evidence>
<comment type="caution">
    <text evidence="13">The sequence shown here is derived from an EMBL/GenBank/DDBJ whole genome shotgun (WGS) entry which is preliminary data.</text>
</comment>
<evidence type="ECO:0000256" key="8">
    <source>
        <dbReference type="ARBA" id="ARBA00022989"/>
    </source>
</evidence>
<sequence length="117" mass="13051">MASGGMEVIGGDEWDRIPDDELEETVWERIEGLGEMFPTCLRSFVSGSLSWGWWSATNGLWLAKSSVWVVSTSAMIMMLPYVIEKERADVEKMQVQQQRQMLLGPTAAVANANKQAP</sequence>
<keyword evidence="14" id="KW-1185">Reference proteome</keyword>
<evidence type="ECO:0000256" key="10">
    <source>
        <dbReference type="ARBA" id="ARBA00023128"/>
    </source>
</evidence>
<comment type="subcellular location">
    <subcellularLocation>
        <location evidence="1">Mitochondrion outer membrane</location>
        <topology evidence="1">Single-pass membrane protein</topology>
    </subcellularLocation>
</comment>
<dbReference type="Proteomes" id="UP001175271">
    <property type="component" value="Unassembled WGS sequence"/>
</dbReference>
<organism evidence="13 14">
    <name type="scientific">Steinernema hermaphroditum</name>
    <dbReference type="NCBI Taxonomy" id="289476"/>
    <lineage>
        <taxon>Eukaryota</taxon>
        <taxon>Metazoa</taxon>
        <taxon>Ecdysozoa</taxon>
        <taxon>Nematoda</taxon>
        <taxon>Chromadorea</taxon>
        <taxon>Rhabditida</taxon>
        <taxon>Tylenchina</taxon>
        <taxon>Panagrolaimomorpha</taxon>
        <taxon>Strongyloidoidea</taxon>
        <taxon>Steinernematidae</taxon>
        <taxon>Steinernema</taxon>
    </lineage>
</organism>
<gene>
    <name evidence="13" type="ORF">QR680_016763</name>
</gene>
<keyword evidence="4" id="KW-0813">Transport</keyword>
<comment type="similarity">
    <text evidence="2">Belongs to the Tom22 family.</text>
</comment>
<dbReference type="InterPro" id="IPR005683">
    <property type="entry name" value="Tom22"/>
</dbReference>
<dbReference type="PANTHER" id="PTHR12504:SF0">
    <property type="entry name" value="MITOCHONDRIAL IMPORT RECEPTOR SUBUNIT TOM22 HOMOLOG"/>
    <property type="match status" value="1"/>
</dbReference>
<evidence type="ECO:0000313" key="14">
    <source>
        <dbReference type="Proteomes" id="UP001175271"/>
    </source>
</evidence>
<dbReference type="AlphaFoldDB" id="A0AA39HDC3"/>